<dbReference type="OrthoDB" id="9766445at2"/>
<reference evidence="8 9" key="1">
    <citation type="submission" date="2016-10" db="EMBL/GenBank/DDBJ databases">
        <authorList>
            <person name="de Groot N.N."/>
        </authorList>
    </citation>
    <scope>NUCLEOTIDE SEQUENCE [LARGE SCALE GENOMIC DNA]</scope>
    <source>
        <strain evidence="8 9">DSM 16981</strain>
    </source>
</reference>
<evidence type="ECO:0000256" key="6">
    <source>
        <dbReference type="ARBA" id="ARBA00022898"/>
    </source>
</evidence>
<dbReference type="PANTHER" id="PTHR11879">
    <property type="entry name" value="ASPARTATE AMINOTRANSFERASE"/>
    <property type="match status" value="1"/>
</dbReference>
<dbReference type="Proteomes" id="UP000199309">
    <property type="component" value="Unassembled WGS sequence"/>
</dbReference>
<dbReference type="InterPro" id="IPR015424">
    <property type="entry name" value="PyrdxlP-dep_Trfase"/>
</dbReference>
<dbReference type="AlphaFoldDB" id="A0A1H0B5S7"/>
<dbReference type="STRING" id="349095.SAMN05660299_02677"/>
<dbReference type="Gene3D" id="3.90.1150.10">
    <property type="entry name" value="Aspartate Aminotransferase, domain 1"/>
    <property type="match status" value="1"/>
</dbReference>
<evidence type="ECO:0000256" key="5">
    <source>
        <dbReference type="ARBA" id="ARBA00022679"/>
    </source>
</evidence>
<evidence type="ECO:0000313" key="9">
    <source>
        <dbReference type="Proteomes" id="UP000199309"/>
    </source>
</evidence>
<evidence type="ECO:0000313" key="8">
    <source>
        <dbReference type="EMBL" id="SDN40984.1"/>
    </source>
</evidence>
<dbReference type="PANTHER" id="PTHR11879:SF22">
    <property type="entry name" value="ASPARTATE AMINOTRANSFERASE, MITOCHONDRIAL"/>
    <property type="match status" value="1"/>
</dbReference>
<evidence type="ECO:0000256" key="1">
    <source>
        <dbReference type="ARBA" id="ARBA00001933"/>
    </source>
</evidence>
<dbReference type="InterPro" id="IPR000796">
    <property type="entry name" value="Asp_trans"/>
</dbReference>
<proteinExistence type="inferred from homology"/>
<dbReference type="InterPro" id="IPR015422">
    <property type="entry name" value="PyrdxlP-dep_Trfase_small"/>
</dbReference>
<accession>A0A1H0B5S7</accession>
<dbReference type="RefSeq" id="WP_091652904.1">
    <property type="nucleotide sequence ID" value="NZ_FNHQ01000046.1"/>
</dbReference>
<keyword evidence="5" id="KW-0808">Transferase</keyword>
<evidence type="ECO:0000259" key="7">
    <source>
        <dbReference type="Pfam" id="PF00155"/>
    </source>
</evidence>
<dbReference type="GO" id="GO:0006520">
    <property type="term" value="P:amino acid metabolic process"/>
    <property type="evidence" value="ECO:0007669"/>
    <property type="project" value="InterPro"/>
</dbReference>
<evidence type="ECO:0000256" key="2">
    <source>
        <dbReference type="ARBA" id="ARBA00007441"/>
    </source>
</evidence>
<keyword evidence="6" id="KW-0663">Pyridoxal phosphate</keyword>
<protein>
    <submittedName>
        <fullName evidence="8">Aromatic-amino-acid transaminase</fullName>
    </submittedName>
</protein>
<dbReference type="CDD" id="cd00609">
    <property type="entry name" value="AAT_like"/>
    <property type="match status" value="1"/>
</dbReference>
<keyword evidence="4" id="KW-0032">Aminotransferase</keyword>
<dbReference type="Gene3D" id="3.40.640.10">
    <property type="entry name" value="Type I PLP-dependent aspartate aminotransferase-like (Major domain)"/>
    <property type="match status" value="1"/>
</dbReference>
<dbReference type="Pfam" id="PF00155">
    <property type="entry name" value="Aminotran_1_2"/>
    <property type="match status" value="1"/>
</dbReference>
<comment type="similarity">
    <text evidence="2">Belongs to the class-I pyridoxal-phosphate-dependent aminotransferase family.</text>
</comment>
<dbReference type="SUPFAM" id="SSF53383">
    <property type="entry name" value="PLP-dependent transferases"/>
    <property type="match status" value="1"/>
</dbReference>
<organism evidence="8 9">
    <name type="scientific">Megasphaera paucivorans</name>
    <dbReference type="NCBI Taxonomy" id="349095"/>
    <lineage>
        <taxon>Bacteria</taxon>
        <taxon>Bacillati</taxon>
        <taxon>Bacillota</taxon>
        <taxon>Negativicutes</taxon>
        <taxon>Veillonellales</taxon>
        <taxon>Veillonellaceae</taxon>
        <taxon>Megasphaera</taxon>
    </lineage>
</organism>
<comment type="subunit">
    <text evidence="3">Homodimer.</text>
</comment>
<gene>
    <name evidence="8" type="ORF">SAMN05660299_02677</name>
</gene>
<name>A0A1H0B5S7_9FIRM</name>
<comment type="cofactor">
    <cofactor evidence="1">
        <name>pyridoxal 5'-phosphate</name>
        <dbReference type="ChEBI" id="CHEBI:597326"/>
    </cofactor>
</comment>
<dbReference type="GO" id="GO:0042802">
    <property type="term" value="F:identical protein binding"/>
    <property type="evidence" value="ECO:0007669"/>
    <property type="project" value="TreeGrafter"/>
</dbReference>
<evidence type="ECO:0000256" key="4">
    <source>
        <dbReference type="ARBA" id="ARBA00022576"/>
    </source>
</evidence>
<feature type="domain" description="Aminotransferase class I/classII large" evidence="7">
    <location>
        <begin position="37"/>
        <end position="403"/>
    </location>
</feature>
<dbReference type="EMBL" id="FNHQ01000046">
    <property type="protein sequence ID" value="SDN40984.1"/>
    <property type="molecule type" value="Genomic_DNA"/>
</dbReference>
<dbReference type="GO" id="GO:0008483">
    <property type="term" value="F:transaminase activity"/>
    <property type="evidence" value="ECO:0007669"/>
    <property type="project" value="UniProtKB-KW"/>
</dbReference>
<dbReference type="GO" id="GO:0030170">
    <property type="term" value="F:pyridoxal phosphate binding"/>
    <property type="evidence" value="ECO:0007669"/>
    <property type="project" value="InterPro"/>
</dbReference>
<sequence>MSKSMAASHAMGKKLSDAIFGASGAAVAAARVHGADHVVNATIGAYMDEEETLACIPTVEKVFRKLPIQDIIQYAPIAGLPEYLESVINLTFAEQRPDGYMEAVATAGGAGAVHHAIANYAETGDQVLTSDWYWGPYSVLCREMGCNLTTYSLFDKDRNFNTRSFFNKVTEILKSQNSLLIIINTPAHNPTGYTLSEEDWSQVLDICRKCVENGKRISILVDIAYIAYAGEKNETRRFMKLFSNLPDELFVMFAFSMSKGYTLYGQRMGALIGLSSNKDIINEFRAVSEYTSRATWSNTNRAAMTTLIQIQSDSILLKQFETERESFYQIIRQRAAVFMKEAKKCGLPALPYKAGFFLSIPSEDPDAVCHKLHDDLIFAVPLKLGVRIAVCAVTTKKMAGLADKTMKALQFVEG</sequence>
<dbReference type="InterPro" id="IPR015421">
    <property type="entry name" value="PyrdxlP-dep_Trfase_major"/>
</dbReference>
<evidence type="ECO:0000256" key="3">
    <source>
        <dbReference type="ARBA" id="ARBA00011738"/>
    </source>
</evidence>
<dbReference type="InterPro" id="IPR004839">
    <property type="entry name" value="Aminotransferase_I/II_large"/>
</dbReference>
<keyword evidence="9" id="KW-1185">Reference proteome</keyword>